<proteinExistence type="predicted"/>
<dbReference type="AlphaFoldDB" id="A0A433Q4Z6"/>
<sequence length="172" mass="18984">MPNFQPETHTSRRSIAWHALDIIINKITPRIPQNKYTQEVPHTSMTTALLVSLERTEKMICPMLTRATVPWGLPKAPRIPVCSLQTHQAKGMNKSSLFTCVQAYACAIKKKKYKPIGASTGQHLIDTDDVEGMHANTHVEGILARDLGDVFVAANAAGFEGLGRNLLVLVRD</sequence>
<evidence type="ECO:0000313" key="2">
    <source>
        <dbReference type="Proteomes" id="UP000274822"/>
    </source>
</evidence>
<reference evidence="1 2" key="1">
    <citation type="journal article" date="2018" name="New Phytol.">
        <title>Phylogenomics of Endogonaceae and evolution of mycorrhizas within Mucoromycota.</title>
        <authorList>
            <person name="Chang Y."/>
            <person name="Desiro A."/>
            <person name="Na H."/>
            <person name="Sandor L."/>
            <person name="Lipzen A."/>
            <person name="Clum A."/>
            <person name="Barry K."/>
            <person name="Grigoriev I.V."/>
            <person name="Martin F.M."/>
            <person name="Stajich J.E."/>
            <person name="Smith M.E."/>
            <person name="Bonito G."/>
            <person name="Spatafora J.W."/>
        </authorList>
    </citation>
    <scope>NUCLEOTIDE SEQUENCE [LARGE SCALE GENOMIC DNA]</scope>
    <source>
        <strain evidence="1 2">AD002</strain>
    </source>
</reference>
<comment type="caution">
    <text evidence="1">The sequence shown here is derived from an EMBL/GenBank/DDBJ whole genome shotgun (WGS) entry which is preliminary data.</text>
</comment>
<protein>
    <submittedName>
        <fullName evidence="1">Uncharacterized protein</fullName>
    </submittedName>
</protein>
<name>A0A433Q4Z6_9FUNG</name>
<organism evidence="1 2">
    <name type="scientific">Jimgerdemannia flammicorona</name>
    <dbReference type="NCBI Taxonomy" id="994334"/>
    <lineage>
        <taxon>Eukaryota</taxon>
        <taxon>Fungi</taxon>
        <taxon>Fungi incertae sedis</taxon>
        <taxon>Mucoromycota</taxon>
        <taxon>Mucoromycotina</taxon>
        <taxon>Endogonomycetes</taxon>
        <taxon>Endogonales</taxon>
        <taxon>Endogonaceae</taxon>
        <taxon>Jimgerdemannia</taxon>
    </lineage>
</organism>
<gene>
    <name evidence="1" type="ORF">BC938DRAFT_472995</name>
</gene>
<keyword evidence="2" id="KW-1185">Reference proteome</keyword>
<accession>A0A433Q4Z6</accession>
<evidence type="ECO:0000313" key="1">
    <source>
        <dbReference type="EMBL" id="RUS24850.1"/>
    </source>
</evidence>
<dbReference type="EMBL" id="RBNJ01014736">
    <property type="protein sequence ID" value="RUS24850.1"/>
    <property type="molecule type" value="Genomic_DNA"/>
</dbReference>
<dbReference type="Proteomes" id="UP000274822">
    <property type="component" value="Unassembled WGS sequence"/>
</dbReference>